<name>A0A8X6T884_NEPPI</name>
<organism evidence="1 2">
    <name type="scientific">Nephila pilipes</name>
    <name type="common">Giant wood spider</name>
    <name type="synonym">Nephila maculata</name>
    <dbReference type="NCBI Taxonomy" id="299642"/>
    <lineage>
        <taxon>Eukaryota</taxon>
        <taxon>Metazoa</taxon>
        <taxon>Ecdysozoa</taxon>
        <taxon>Arthropoda</taxon>
        <taxon>Chelicerata</taxon>
        <taxon>Arachnida</taxon>
        <taxon>Araneae</taxon>
        <taxon>Araneomorphae</taxon>
        <taxon>Entelegynae</taxon>
        <taxon>Araneoidea</taxon>
        <taxon>Nephilidae</taxon>
        <taxon>Nephila</taxon>
    </lineage>
</organism>
<evidence type="ECO:0000313" key="1">
    <source>
        <dbReference type="EMBL" id="GFS81135.1"/>
    </source>
</evidence>
<gene>
    <name evidence="1" type="ORF">NPIL_698621</name>
</gene>
<dbReference type="AlphaFoldDB" id="A0A8X6T884"/>
<reference evidence="1" key="1">
    <citation type="submission" date="2020-08" db="EMBL/GenBank/DDBJ databases">
        <title>Multicomponent nature underlies the extraordinary mechanical properties of spider dragline silk.</title>
        <authorList>
            <person name="Kono N."/>
            <person name="Nakamura H."/>
            <person name="Mori M."/>
            <person name="Yoshida Y."/>
            <person name="Ohtoshi R."/>
            <person name="Malay A.D."/>
            <person name="Moran D.A.P."/>
            <person name="Tomita M."/>
            <person name="Numata K."/>
            <person name="Arakawa K."/>
        </authorList>
    </citation>
    <scope>NUCLEOTIDE SEQUENCE</scope>
</reference>
<dbReference type="EMBL" id="BMAW01097701">
    <property type="protein sequence ID" value="GFS81135.1"/>
    <property type="molecule type" value="Genomic_DNA"/>
</dbReference>
<proteinExistence type="predicted"/>
<evidence type="ECO:0000313" key="2">
    <source>
        <dbReference type="Proteomes" id="UP000887013"/>
    </source>
</evidence>
<comment type="caution">
    <text evidence="1">The sequence shown here is derived from an EMBL/GenBank/DDBJ whole genome shotgun (WGS) entry which is preliminary data.</text>
</comment>
<protein>
    <submittedName>
        <fullName evidence="1">Uncharacterized protein</fullName>
    </submittedName>
</protein>
<keyword evidence="2" id="KW-1185">Reference proteome</keyword>
<dbReference type="Proteomes" id="UP000887013">
    <property type="component" value="Unassembled WGS sequence"/>
</dbReference>
<sequence>MLQTVALPPLICYQKTVFSATYSAHGLATACPIAAISILRTGRNVTYRLLSSNVAFEQLAAATIWVLPLARIVLLEPEMTVTCYSLVVNAPTNSHWTKLPAL</sequence>
<accession>A0A8X6T884</accession>